<feature type="domain" description="Glutamine amidotransferase" evidence="12">
    <location>
        <begin position="4"/>
        <end position="235"/>
    </location>
</feature>
<dbReference type="Gene3D" id="3.40.50.880">
    <property type="match status" value="1"/>
</dbReference>
<gene>
    <name evidence="10" type="primary">hisH</name>
    <name evidence="13" type="ORF">CQA66_07390</name>
</gene>
<comment type="caution">
    <text evidence="13">The sequence shown here is derived from an EMBL/GenBank/DDBJ whole genome shotgun (WGS) entry which is preliminary data.</text>
</comment>
<dbReference type="UniPathway" id="UPA00031">
    <property type="reaction ID" value="UER00010"/>
</dbReference>
<feature type="active site" description="Nucleophile" evidence="10 11">
    <location>
        <position position="82"/>
    </location>
</feature>
<comment type="subcellular location">
    <subcellularLocation>
        <location evidence="10">Cytoplasm</location>
    </subcellularLocation>
</comment>
<dbReference type="InterPro" id="IPR010139">
    <property type="entry name" value="Imidazole-glycPsynth_HisH"/>
</dbReference>
<comment type="catalytic activity">
    <reaction evidence="8 10">
        <text>5-[(5-phospho-1-deoxy-D-ribulos-1-ylimino)methylamino]-1-(5-phospho-beta-D-ribosyl)imidazole-4-carboxamide + L-glutamine = D-erythro-1-(imidazol-4-yl)glycerol 3-phosphate + 5-amino-1-(5-phospho-beta-D-ribosyl)imidazole-4-carboxamide + L-glutamate + H(+)</text>
        <dbReference type="Rhea" id="RHEA:24793"/>
        <dbReference type="ChEBI" id="CHEBI:15378"/>
        <dbReference type="ChEBI" id="CHEBI:29985"/>
        <dbReference type="ChEBI" id="CHEBI:58278"/>
        <dbReference type="ChEBI" id="CHEBI:58359"/>
        <dbReference type="ChEBI" id="CHEBI:58475"/>
        <dbReference type="ChEBI" id="CHEBI:58525"/>
        <dbReference type="EC" id="4.3.2.10"/>
    </reaction>
</comment>
<dbReference type="GO" id="GO:0005737">
    <property type="term" value="C:cytoplasm"/>
    <property type="evidence" value="ECO:0007669"/>
    <property type="project" value="UniProtKB-SubCell"/>
</dbReference>
<comment type="subunit">
    <text evidence="2 10">Heterodimer of HisH and HisF.</text>
</comment>
<comment type="pathway">
    <text evidence="1 10">Amino-acid biosynthesis; L-histidine biosynthesis; L-histidine from 5-phospho-alpha-D-ribose 1-diphosphate: step 5/9.</text>
</comment>
<keyword evidence="6 10" id="KW-0368">Histidine biosynthesis</keyword>
<dbReference type="GO" id="GO:0000107">
    <property type="term" value="F:imidazoleglycerol-phosphate synthase activity"/>
    <property type="evidence" value="ECO:0007669"/>
    <property type="project" value="UniProtKB-UniRule"/>
</dbReference>
<dbReference type="Pfam" id="PF00117">
    <property type="entry name" value="GATase"/>
    <property type="match status" value="1"/>
</dbReference>
<keyword evidence="7 10" id="KW-0456">Lyase</keyword>
<keyword evidence="5 10" id="KW-0315">Glutamine amidotransferase</keyword>
<evidence type="ECO:0000256" key="9">
    <source>
        <dbReference type="ARBA" id="ARBA00049534"/>
    </source>
</evidence>
<dbReference type="PANTHER" id="PTHR42701">
    <property type="entry name" value="IMIDAZOLE GLYCEROL PHOSPHATE SYNTHASE SUBUNIT HISH"/>
    <property type="match status" value="1"/>
</dbReference>
<dbReference type="InterPro" id="IPR017926">
    <property type="entry name" value="GATASE"/>
</dbReference>
<evidence type="ECO:0000256" key="2">
    <source>
        <dbReference type="ARBA" id="ARBA00011152"/>
    </source>
</evidence>
<dbReference type="GO" id="GO:0016829">
    <property type="term" value="F:lyase activity"/>
    <property type="evidence" value="ECO:0007669"/>
    <property type="project" value="UniProtKB-KW"/>
</dbReference>
<evidence type="ECO:0000256" key="8">
    <source>
        <dbReference type="ARBA" id="ARBA00047838"/>
    </source>
</evidence>
<evidence type="ECO:0000313" key="13">
    <source>
        <dbReference type="EMBL" id="RDU71034.1"/>
    </source>
</evidence>
<dbReference type="HAMAP" id="MF_00278">
    <property type="entry name" value="HisH"/>
    <property type="match status" value="1"/>
</dbReference>
<evidence type="ECO:0000256" key="3">
    <source>
        <dbReference type="ARBA" id="ARBA00022605"/>
    </source>
</evidence>
<dbReference type="AlphaFoldDB" id="A0A3D8J2E8"/>
<dbReference type="OrthoDB" id="9807749at2"/>
<dbReference type="InterPro" id="IPR029062">
    <property type="entry name" value="Class_I_gatase-like"/>
</dbReference>
<comment type="function">
    <text evidence="10">IGPS catalyzes the conversion of PRFAR and glutamine to IGP, AICAR and glutamate. The HisH subunit catalyzes the hydrolysis of glutamine to glutamate and ammonia as part of the synthesis of IGP and AICAR. The resulting ammonia molecule is channeled to the active site of HisF.</text>
</comment>
<dbReference type="EC" id="3.5.1.2" evidence="10"/>
<keyword evidence="14" id="KW-1185">Reference proteome</keyword>
<keyword evidence="3 10" id="KW-0028">Amino-acid biosynthesis</keyword>
<evidence type="ECO:0000256" key="6">
    <source>
        <dbReference type="ARBA" id="ARBA00023102"/>
    </source>
</evidence>
<dbReference type="CDD" id="cd01748">
    <property type="entry name" value="GATase1_IGP_Synthase"/>
    <property type="match status" value="1"/>
</dbReference>
<dbReference type="EC" id="4.3.2.10" evidence="10"/>
<dbReference type="GO" id="GO:0004359">
    <property type="term" value="F:glutaminase activity"/>
    <property type="evidence" value="ECO:0007669"/>
    <property type="project" value="UniProtKB-EC"/>
</dbReference>
<reference evidence="13 14" key="1">
    <citation type="submission" date="2018-04" db="EMBL/GenBank/DDBJ databases">
        <title>Novel Campyloabacter and Helicobacter Species and Strains.</title>
        <authorList>
            <person name="Mannion A.J."/>
            <person name="Shen Z."/>
            <person name="Fox J.G."/>
        </authorList>
    </citation>
    <scope>NUCLEOTIDE SEQUENCE [LARGE SCALE GENOMIC DNA]</scope>
    <source>
        <strain evidence="13 14">MIT 97-5075</strain>
    </source>
</reference>
<evidence type="ECO:0000256" key="7">
    <source>
        <dbReference type="ARBA" id="ARBA00023239"/>
    </source>
</evidence>
<accession>A0A3D8J2E8</accession>
<dbReference type="Proteomes" id="UP000256424">
    <property type="component" value="Unassembled WGS sequence"/>
</dbReference>
<name>A0A3D8J2E8_9HELI</name>
<dbReference type="SUPFAM" id="SSF52317">
    <property type="entry name" value="Class I glutamine amidotransferase-like"/>
    <property type="match status" value="1"/>
</dbReference>
<evidence type="ECO:0000259" key="12">
    <source>
        <dbReference type="Pfam" id="PF00117"/>
    </source>
</evidence>
<proteinExistence type="inferred from homology"/>
<sequence>MVGVLDYNVGNIANVMRALECLRVHQYIIKRIQTTRDIKSCDKIILPGVGAFKTAMNNLTLYDLDSALLEFAASGKYLLGICLGMQLLFERSYEFGLYKGLGLIKGEVVYLGNTPSLHANLTQNDVSCSNFDSLTLSNDSLVSCRVDNISIKIPHVGWNKNFVTKTHKLLSNLQDGFYLYFVHSYCVACENDCVVAECEYNRRFPSVVSSDNVLGIQPHPEKSYKDGLRILYNFLLL</sequence>
<dbReference type="GO" id="GO:0000105">
    <property type="term" value="P:L-histidine biosynthetic process"/>
    <property type="evidence" value="ECO:0007669"/>
    <property type="project" value="UniProtKB-UniRule"/>
</dbReference>
<evidence type="ECO:0000256" key="10">
    <source>
        <dbReference type="HAMAP-Rule" id="MF_00278"/>
    </source>
</evidence>
<dbReference type="EMBL" id="NXLW01000015">
    <property type="protein sequence ID" value="RDU71034.1"/>
    <property type="molecule type" value="Genomic_DNA"/>
</dbReference>
<feature type="active site" evidence="10 11">
    <location>
        <position position="221"/>
    </location>
</feature>
<organism evidence="13 14">
    <name type="scientific">Helicobacter aurati</name>
    <dbReference type="NCBI Taxonomy" id="137778"/>
    <lineage>
        <taxon>Bacteria</taxon>
        <taxon>Pseudomonadati</taxon>
        <taxon>Campylobacterota</taxon>
        <taxon>Epsilonproteobacteria</taxon>
        <taxon>Campylobacterales</taxon>
        <taxon>Helicobacteraceae</taxon>
        <taxon>Helicobacter</taxon>
    </lineage>
</organism>
<evidence type="ECO:0000256" key="11">
    <source>
        <dbReference type="PIRSR" id="PIRSR000495-1"/>
    </source>
</evidence>
<keyword evidence="10" id="KW-0963">Cytoplasm</keyword>
<evidence type="ECO:0000256" key="4">
    <source>
        <dbReference type="ARBA" id="ARBA00022801"/>
    </source>
</evidence>
<dbReference type="PANTHER" id="PTHR42701:SF1">
    <property type="entry name" value="IMIDAZOLE GLYCEROL PHOSPHATE SYNTHASE SUBUNIT HISH"/>
    <property type="match status" value="1"/>
</dbReference>
<feature type="active site" evidence="10 11">
    <location>
        <position position="219"/>
    </location>
</feature>
<comment type="catalytic activity">
    <reaction evidence="9 10">
        <text>L-glutamine + H2O = L-glutamate + NH4(+)</text>
        <dbReference type="Rhea" id="RHEA:15889"/>
        <dbReference type="ChEBI" id="CHEBI:15377"/>
        <dbReference type="ChEBI" id="CHEBI:28938"/>
        <dbReference type="ChEBI" id="CHEBI:29985"/>
        <dbReference type="ChEBI" id="CHEBI:58359"/>
        <dbReference type="EC" id="3.5.1.2"/>
    </reaction>
</comment>
<keyword evidence="4 10" id="KW-0378">Hydrolase</keyword>
<evidence type="ECO:0000256" key="1">
    <source>
        <dbReference type="ARBA" id="ARBA00005091"/>
    </source>
</evidence>
<protein>
    <recommendedName>
        <fullName evidence="10">Imidazole glycerol phosphate synthase subunit HisH</fullName>
        <ecNumber evidence="10">4.3.2.10</ecNumber>
    </recommendedName>
    <alternativeName>
        <fullName evidence="10">IGP synthase glutaminase subunit</fullName>
        <ecNumber evidence="10">3.5.1.2</ecNumber>
    </alternativeName>
    <alternativeName>
        <fullName evidence="10">IGP synthase subunit HisH</fullName>
    </alternativeName>
    <alternativeName>
        <fullName evidence="10">ImGP synthase subunit HisH</fullName>
        <shortName evidence="10">IGPS subunit HisH</shortName>
    </alternativeName>
</protein>
<evidence type="ECO:0000256" key="5">
    <source>
        <dbReference type="ARBA" id="ARBA00022962"/>
    </source>
</evidence>
<dbReference type="PIRSF" id="PIRSF000495">
    <property type="entry name" value="Amidotransf_hisH"/>
    <property type="match status" value="1"/>
</dbReference>
<dbReference type="PROSITE" id="PS51273">
    <property type="entry name" value="GATASE_TYPE_1"/>
    <property type="match status" value="1"/>
</dbReference>
<evidence type="ECO:0000313" key="14">
    <source>
        <dbReference type="Proteomes" id="UP000256424"/>
    </source>
</evidence>